<accession>A0AAN9A6K6</accession>
<reference evidence="1 2" key="1">
    <citation type="submission" date="2023-11" db="EMBL/GenBank/DDBJ databases">
        <title>Halocaridina rubra genome assembly.</title>
        <authorList>
            <person name="Smith C."/>
        </authorList>
    </citation>
    <scope>NUCLEOTIDE SEQUENCE [LARGE SCALE GENOMIC DNA]</scope>
    <source>
        <strain evidence="1">EP-1</strain>
        <tissue evidence="1">Whole</tissue>
    </source>
</reference>
<dbReference type="EMBL" id="JAXCGZ010014042">
    <property type="protein sequence ID" value="KAK7071707.1"/>
    <property type="molecule type" value="Genomic_DNA"/>
</dbReference>
<organism evidence="1 2">
    <name type="scientific">Halocaridina rubra</name>
    <name type="common">Hawaiian red shrimp</name>
    <dbReference type="NCBI Taxonomy" id="373956"/>
    <lineage>
        <taxon>Eukaryota</taxon>
        <taxon>Metazoa</taxon>
        <taxon>Ecdysozoa</taxon>
        <taxon>Arthropoda</taxon>
        <taxon>Crustacea</taxon>
        <taxon>Multicrustacea</taxon>
        <taxon>Malacostraca</taxon>
        <taxon>Eumalacostraca</taxon>
        <taxon>Eucarida</taxon>
        <taxon>Decapoda</taxon>
        <taxon>Pleocyemata</taxon>
        <taxon>Caridea</taxon>
        <taxon>Atyoidea</taxon>
        <taxon>Atyidae</taxon>
        <taxon>Halocaridina</taxon>
    </lineage>
</organism>
<feature type="non-terminal residue" evidence="1">
    <location>
        <position position="59"/>
    </location>
</feature>
<dbReference type="Proteomes" id="UP001381693">
    <property type="component" value="Unassembled WGS sequence"/>
</dbReference>
<evidence type="ECO:0000313" key="1">
    <source>
        <dbReference type="EMBL" id="KAK7071707.1"/>
    </source>
</evidence>
<dbReference type="AlphaFoldDB" id="A0AAN9A6K6"/>
<gene>
    <name evidence="1" type="ORF">SK128_018879</name>
</gene>
<sequence length="59" mass="6760">MPCMVNIGTCREDHATCVTCATRVQRRSAGLHPFLLFTQFLESIYQELFLRSSILPQKT</sequence>
<name>A0AAN9A6K6_HALRR</name>
<keyword evidence="2" id="KW-1185">Reference proteome</keyword>
<protein>
    <submittedName>
        <fullName evidence="1">Uncharacterized protein</fullName>
    </submittedName>
</protein>
<evidence type="ECO:0000313" key="2">
    <source>
        <dbReference type="Proteomes" id="UP001381693"/>
    </source>
</evidence>
<comment type="caution">
    <text evidence="1">The sequence shown here is derived from an EMBL/GenBank/DDBJ whole genome shotgun (WGS) entry which is preliminary data.</text>
</comment>
<proteinExistence type="predicted"/>